<dbReference type="AlphaFoldDB" id="A0AAJ6BMK1"/>
<organism evidence="2 3">
    <name type="scientific">Candidatus Brevundimonas colombiensis</name>
    <dbReference type="NCBI Taxonomy" id="3121376"/>
    <lineage>
        <taxon>Bacteria</taxon>
        <taxon>Pseudomonadati</taxon>
        <taxon>Pseudomonadota</taxon>
        <taxon>Alphaproteobacteria</taxon>
        <taxon>Caulobacterales</taxon>
        <taxon>Caulobacteraceae</taxon>
        <taxon>Brevundimonas</taxon>
    </lineage>
</organism>
<dbReference type="PANTHER" id="PTHR36057">
    <property type="match status" value="1"/>
</dbReference>
<sequence length="251" mass="26664">MKTTGWVIAGTVIAGALVSAGASAQPMRARPAAAVRHAASNAPPVVIELFTAQGCGSCLEANAAVERAANDRGVIALTYGVDYWDYLGWTDTFAQPKFSERQRAYRSALRLRGVSTPEVVIDGRRQMSGAHAAQLEAAIGEEASRLNWPPQIEFRETGDQVGVGSGRAPAGGAEVIAVTYTPGPQVVQVRTGENRGQAVRHINVVRDIKRLGDWRGRPVLFSVPRAAEGEAVVVLVQAKTDRQIIGAATQD</sequence>
<dbReference type="EMBL" id="CP119326">
    <property type="protein sequence ID" value="WEK40896.1"/>
    <property type="molecule type" value="Genomic_DNA"/>
</dbReference>
<gene>
    <name evidence="2" type="ORF">P0Y50_04605</name>
</gene>
<reference evidence="2" key="1">
    <citation type="submission" date="2023-03" db="EMBL/GenBank/DDBJ databases">
        <title>Andean soil-derived lignocellulolytic bacterial consortium as a source of novel taxa and putative plastic-active enzymes.</title>
        <authorList>
            <person name="Diaz-Garcia L."/>
            <person name="Chuvochina M."/>
            <person name="Feuerriegel G."/>
            <person name="Bunk B."/>
            <person name="Sproer C."/>
            <person name="Streit W.R."/>
            <person name="Rodriguez L.M."/>
            <person name="Overmann J."/>
            <person name="Jimenez D.J."/>
        </authorList>
    </citation>
    <scope>NUCLEOTIDE SEQUENCE</scope>
    <source>
        <strain evidence="2">MAG 833</strain>
    </source>
</reference>
<dbReference type="Proteomes" id="UP001213664">
    <property type="component" value="Chromosome"/>
</dbReference>
<dbReference type="InterPro" id="IPR036249">
    <property type="entry name" value="Thioredoxin-like_sf"/>
</dbReference>
<dbReference type="InterPro" id="IPR010634">
    <property type="entry name" value="DUF1223"/>
</dbReference>
<name>A0AAJ6BMK1_9CAUL</name>
<protein>
    <submittedName>
        <fullName evidence="2">DUF1223 domain-containing protein</fullName>
    </submittedName>
</protein>
<keyword evidence="1" id="KW-0732">Signal</keyword>
<evidence type="ECO:0000313" key="3">
    <source>
        <dbReference type="Proteomes" id="UP001213664"/>
    </source>
</evidence>
<dbReference type="Pfam" id="PF06764">
    <property type="entry name" value="DUF1223"/>
    <property type="match status" value="1"/>
</dbReference>
<evidence type="ECO:0000313" key="2">
    <source>
        <dbReference type="EMBL" id="WEK40896.1"/>
    </source>
</evidence>
<evidence type="ECO:0000256" key="1">
    <source>
        <dbReference type="SAM" id="SignalP"/>
    </source>
</evidence>
<dbReference type="PANTHER" id="PTHR36057:SF1">
    <property type="entry name" value="LIPOPROTEIN LIPID ATTACHMENT SITE-LIKE PROTEIN, PUTATIVE (DUF1223)-RELATED"/>
    <property type="match status" value="1"/>
</dbReference>
<accession>A0AAJ6BMK1</accession>
<proteinExistence type="predicted"/>
<feature type="chain" id="PRO_5042509922" evidence="1">
    <location>
        <begin position="25"/>
        <end position="251"/>
    </location>
</feature>
<feature type="signal peptide" evidence="1">
    <location>
        <begin position="1"/>
        <end position="24"/>
    </location>
</feature>
<dbReference type="SUPFAM" id="SSF52833">
    <property type="entry name" value="Thioredoxin-like"/>
    <property type="match status" value="1"/>
</dbReference>